<comment type="subcellular location">
    <subcellularLocation>
        <location evidence="1">Cell membrane</location>
        <topology evidence="1">Multi-pass membrane protein</topology>
    </subcellularLocation>
</comment>
<dbReference type="InterPro" id="IPR051125">
    <property type="entry name" value="ABC-4/HrtB_transporter"/>
</dbReference>
<proteinExistence type="predicted"/>
<evidence type="ECO:0000256" key="3">
    <source>
        <dbReference type="ARBA" id="ARBA00022475"/>
    </source>
</evidence>
<evidence type="ECO:0000256" key="2">
    <source>
        <dbReference type="ARBA" id="ARBA00022448"/>
    </source>
</evidence>
<protein>
    <submittedName>
        <fullName evidence="10">ABC transporter permease FtsX-like protein</fullName>
    </submittedName>
</protein>
<evidence type="ECO:0000256" key="1">
    <source>
        <dbReference type="ARBA" id="ARBA00004651"/>
    </source>
</evidence>
<feature type="domain" description="MacB-like periplasmic core" evidence="9">
    <location>
        <begin position="16"/>
        <end position="211"/>
    </location>
</feature>
<dbReference type="EMBL" id="CP017105">
    <property type="protein sequence ID" value="APO70738.1"/>
    <property type="molecule type" value="Genomic_DNA"/>
</dbReference>
<accession>A0A1L5NS87</accession>
<name>A0A1L5NS87_9HYPH</name>
<gene>
    <name evidence="10" type="ORF">IE4872_PD00199</name>
</gene>
<keyword evidence="2" id="KW-0813">Transport</keyword>
<geneLocation type="plasmid" evidence="11">
    <name>prgalie4872d</name>
</geneLocation>
<evidence type="ECO:0000259" key="8">
    <source>
        <dbReference type="Pfam" id="PF02687"/>
    </source>
</evidence>
<sequence>MNLAFKDVKYNFLRFLLTMAGVGFLITASTGMVGLYRGIVEDALLVVEKIGADLWVVQGGRAGPFSESSAVSSDMDRRVEGLTGVSSVRRFVQVSQQFNFEGRDLRASITGIDFPKDRGEWLQLQRGRYLSAGHFEAIADESIGLGLGDRVRLGQDDYLIVGLTRGMVDASGDGLMFVTVNDAMAIAQRRTSEEVLLARAAAGKTAAAAVSESSVQQDSKIAAVLVTLDKCADENRVRTNVLSWGDANILSRADQRDLLLNQRLWRLRLQILAFTGVLLVVMAIVISLIIYMLTMEKLHQIAMLKLIGARNSVIVAMIAQQSFLIGAGALALGLAMSKFIFPFFPRRVVIDPWDFAGLALAVGAVCAFASLLGIWRALKVRAQEVLS</sequence>
<dbReference type="Pfam" id="PF02687">
    <property type="entry name" value="FtsX"/>
    <property type="match status" value="1"/>
</dbReference>
<evidence type="ECO:0000256" key="7">
    <source>
        <dbReference type="SAM" id="Phobius"/>
    </source>
</evidence>
<dbReference type="GO" id="GO:0005886">
    <property type="term" value="C:plasma membrane"/>
    <property type="evidence" value="ECO:0007669"/>
    <property type="project" value="UniProtKB-SubCell"/>
</dbReference>
<dbReference type="InterPro" id="IPR025857">
    <property type="entry name" value="MacB_PCD"/>
</dbReference>
<keyword evidence="4 7" id="KW-0812">Transmembrane</keyword>
<feature type="transmembrane region" description="Helical" evidence="7">
    <location>
        <begin position="313"/>
        <end position="335"/>
    </location>
</feature>
<evidence type="ECO:0000259" key="9">
    <source>
        <dbReference type="Pfam" id="PF12704"/>
    </source>
</evidence>
<evidence type="ECO:0000256" key="4">
    <source>
        <dbReference type="ARBA" id="ARBA00022692"/>
    </source>
</evidence>
<dbReference type="InterPro" id="IPR003838">
    <property type="entry name" value="ABC3_permease_C"/>
</dbReference>
<evidence type="ECO:0000313" key="11">
    <source>
        <dbReference type="Proteomes" id="UP000184749"/>
    </source>
</evidence>
<keyword evidence="3" id="KW-1003">Cell membrane</keyword>
<dbReference type="AlphaFoldDB" id="A0A1L5NS87"/>
<feature type="transmembrane region" description="Helical" evidence="7">
    <location>
        <begin position="12"/>
        <end position="36"/>
    </location>
</feature>
<keyword evidence="10" id="KW-0614">Plasmid</keyword>
<evidence type="ECO:0000313" key="10">
    <source>
        <dbReference type="EMBL" id="APO70738.1"/>
    </source>
</evidence>
<evidence type="ECO:0000256" key="5">
    <source>
        <dbReference type="ARBA" id="ARBA00022989"/>
    </source>
</evidence>
<dbReference type="RefSeq" id="WP_074071193.1">
    <property type="nucleotide sequence ID" value="NZ_CP017105.1"/>
</dbReference>
<dbReference type="PANTHER" id="PTHR43738">
    <property type="entry name" value="ABC TRANSPORTER, MEMBRANE PROTEIN"/>
    <property type="match status" value="1"/>
</dbReference>
<dbReference type="PANTHER" id="PTHR43738:SF1">
    <property type="entry name" value="HEMIN TRANSPORT SYSTEM PERMEASE PROTEIN HRTB-RELATED"/>
    <property type="match status" value="1"/>
</dbReference>
<reference evidence="10 11" key="1">
    <citation type="submission" date="2016-09" db="EMBL/GenBank/DDBJ databases">
        <title>The complete genome sequences of Rhizobium gallicum, symbiovars gallicum and phaseoli, symbionts associated to common bean (Phaseolus vulgaris).</title>
        <authorList>
            <person name="Bustos P."/>
            <person name="Santamaria R.I."/>
            <person name="Perez-Carrascal O.M."/>
            <person name="Juarez S."/>
            <person name="Lozano L."/>
            <person name="Martinez-Flores I."/>
            <person name="Martinez-Romero E."/>
            <person name="Cevallos M."/>
            <person name="Romero D."/>
            <person name="Davila G."/>
            <person name="Gonzalez V."/>
        </authorList>
    </citation>
    <scope>NUCLEOTIDE SEQUENCE [LARGE SCALE GENOMIC DNA]</scope>
    <source>
        <strain evidence="10 11">IE4872</strain>
        <plasmid evidence="11">prgalie4872d</plasmid>
    </source>
</reference>
<keyword evidence="5 7" id="KW-1133">Transmembrane helix</keyword>
<dbReference type="Pfam" id="PF12704">
    <property type="entry name" value="MacB_PCD"/>
    <property type="match status" value="1"/>
</dbReference>
<feature type="transmembrane region" description="Helical" evidence="7">
    <location>
        <begin position="355"/>
        <end position="378"/>
    </location>
</feature>
<organism evidence="10 11">
    <name type="scientific">Rhizobium gallicum</name>
    <dbReference type="NCBI Taxonomy" id="56730"/>
    <lineage>
        <taxon>Bacteria</taxon>
        <taxon>Pseudomonadati</taxon>
        <taxon>Pseudomonadota</taxon>
        <taxon>Alphaproteobacteria</taxon>
        <taxon>Hyphomicrobiales</taxon>
        <taxon>Rhizobiaceae</taxon>
        <taxon>Rhizobium/Agrobacterium group</taxon>
        <taxon>Rhizobium</taxon>
    </lineage>
</organism>
<dbReference type="Proteomes" id="UP000184749">
    <property type="component" value="Plasmid pRgalIE4872d"/>
</dbReference>
<keyword evidence="6 7" id="KW-0472">Membrane</keyword>
<dbReference type="OrthoDB" id="7298150at2"/>
<feature type="domain" description="ABC3 transporter permease C-terminal" evidence="8">
    <location>
        <begin position="273"/>
        <end position="379"/>
    </location>
</feature>
<evidence type="ECO:0000256" key="6">
    <source>
        <dbReference type="ARBA" id="ARBA00023136"/>
    </source>
</evidence>
<feature type="transmembrane region" description="Helical" evidence="7">
    <location>
        <begin position="271"/>
        <end position="293"/>
    </location>
</feature>